<protein>
    <submittedName>
        <fullName evidence="3">Putative secreted protein</fullName>
    </submittedName>
</protein>
<dbReference type="EMBL" id="GBBK01005457">
    <property type="protein sequence ID" value="JAC19025.1"/>
    <property type="molecule type" value="mRNA"/>
</dbReference>
<evidence type="ECO:0000313" key="3">
    <source>
        <dbReference type="EMBL" id="JAC19025.1"/>
    </source>
</evidence>
<keyword evidence="2" id="KW-0732">Signal</keyword>
<sequence length="128" mass="14883">MRTLLVCLAIFLALAVLQCDGKKKRKEGKCDYESRSIRNGHTRNLREPCVRVTCVNGLVNVTQCPSNEEDLKTLLEEDKEKRRERREKTKEENEEDEEESGEEKYKRNKRKERGNLFLAAVVGLPSEE</sequence>
<feature type="compositionally biased region" description="Acidic residues" evidence="1">
    <location>
        <begin position="92"/>
        <end position="101"/>
    </location>
</feature>
<feature type="region of interest" description="Disordered" evidence="1">
    <location>
        <begin position="70"/>
        <end position="110"/>
    </location>
</feature>
<evidence type="ECO:0000256" key="1">
    <source>
        <dbReference type="SAM" id="MobiDB-lite"/>
    </source>
</evidence>
<dbReference type="AlphaFoldDB" id="A0A023FCK5"/>
<accession>A0A023FCK5</accession>
<name>A0A023FCK5_AMBCJ</name>
<proteinExistence type="evidence at transcript level"/>
<evidence type="ECO:0000256" key="2">
    <source>
        <dbReference type="SAM" id="SignalP"/>
    </source>
</evidence>
<reference evidence="3" key="1">
    <citation type="submission" date="2014-03" db="EMBL/GenBank/DDBJ databases">
        <title>The sialotranscriptome of Amblyomma triste, Amblyomma parvum and Amblyomma cajennense ticks, uncovered by 454-based RNA-seq.</title>
        <authorList>
            <person name="Garcia G.R."/>
            <person name="Gardinassi L.G."/>
            <person name="Ribeiro J.M."/>
            <person name="Anatriello E."/>
            <person name="Ferreira B.R."/>
            <person name="Moreira H.N."/>
            <person name="Mafra C."/>
            <person name="Olegario M.M."/>
            <person name="Szabo P.J."/>
            <person name="Miranda-Santos I.K."/>
            <person name="Maruyama S.R."/>
        </authorList>
    </citation>
    <scope>NUCLEOTIDE SEQUENCE</scope>
    <source>
        <strain evidence="3">Uberlandia</strain>
        <tissue evidence="3">Salivary glands</tissue>
    </source>
</reference>
<feature type="signal peptide" evidence="2">
    <location>
        <begin position="1"/>
        <end position="21"/>
    </location>
</feature>
<feature type="compositionally biased region" description="Basic and acidic residues" evidence="1">
    <location>
        <begin position="70"/>
        <end position="91"/>
    </location>
</feature>
<organism evidence="3">
    <name type="scientific">Amblyomma cajennense</name>
    <name type="common">Cayenne tick</name>
    <name type="synonym">Acarus cajennensis</name>
    <dbReference type="NCBI Taxonomy" id="34607"/>
    <lineage>
        <taxon>Eukaryota</taxon>
        <taxon>Metazoa</taxon>
        <taxon>Ecdysozoa</taxon>
        <taxon>Arthropoda</taxon>
        <taxon>Chelicerata</taxon>
        <taxon>Arachnida</taxon>
        <taxon>Acari</taxon>
        <taxon>Parasitiformes</taxon>
        <taxon>Ixodida</taxon>
        <taxon>Ixodoidea</taxon>
        <taxon>Ixodidae</taxon>
        <taxon>Amblyomminae</taxon>
        <taxon>Amblyomma</taxon>
    </lineage>
</organism>
<feature type="chain" id="PRO_5001519694" evidence="2">
    <location>
        <begin position="22"/>
        <end position="128"/>
    </location>
</feature>